<comment type="caution">
    <text evidence="1">The sequence shown here is derived from an EMBL/GenBank/DDBJ whole genome shotgun (WGS) entry which is preliminary data.</text>
</comment>
<dbReference type="RefSeq" id="WP_346751943.1">
    <property type="nucleotide sequence ID" value="NZ_JAUJEA010000003.1"/>
</dbReference>
<evidence type="ECO:0000313" key="1">
    <source>
        <dbReference type="EMBL" id="MDN5201919.1"/>
    </source>
</evidence>
<proteinExistence type="predicted"/>
<dbReference type="Proteomes" id="UP001172082">
    <property type="component" value="Unassembled WGS sequence"/>
</dbReference>
<sequence>MARNNAIQEWVCLSKTFNFNVKSIYFVKDFGAYHMKYYLIIGILLVLSGCKTEDESPASNEIDWVAVRSEDQVVLSASWENPTYLSISELGWIESIHASPDGTKLWYMFYPGKDLASDARTGEFVDDTDIYTSIQESDGDFKFQGILITPSIASEDKTSASGTMVDEDGNIWYNSNHEGLITGDFENENIYRNNELLNFNEVMANYGNPHYCKAKDELWFDRKLDSEIAILKNAAANDFSGTPVLAPAPINSTNEVVQDNQAWLSKDGNTLYFTSNRHKIGEFFDGPGIFKSIRMPDDSWTEPELVITSRVAVGDACLNEVEDRLFYVQHFEKDNQFRTGVFYVTLK</sequence>
<reference evidence="1" key="1">
    <citation type="submission" date="2023-06" db="EMBL/GenBank/DDBJ databases">
        <title>Genomic of Parafulvivirga corallium.</title>
        <authorList>
            <person name="Wang G."/>
        </authorList>
    </citation>
    <scope>NUCLEOTIDE SEQUENCE</scope>
    <source>
        <strain evidence="1">BMA10</strain>
    </source>
</reference>
<gene>
    <name evidence="1" type="ORF">QQ008_11110</name>
</gene>
<evidence type="ECO:0000313" key="2">
    <source>
        <dbReference type="Proteomes" id="UP001172082"/>
    </source>
</evidence>
<dbReference type="InterPro" id="IPR011659">
    <property type="entry name" value="WD40"/>
</dbReference>
<dbReference type="Pfam" id="PF07676">
    <property type="entry name" value="PD40"/>
    <property type="match status" value="1"/>
</dbReference>
<accession>A0ABT8KMG9</accession>
<name>A0ABT8KMG9_9BACT</name>
<dbReference type="SUPFAM" id="SSF82171">
    <property type="entry name" value="DPP6 N-terminal domain-like"/>
    <property type="match status" value="1"/>
</dbReference>
<protein>
    <submittedName>
        <fullName evidence="1">Uncharacterized protein</fullName>
    </submittedName>
</protein>
<dbReference type="EMBL" id="JAUJEA010000003">
    <property type="protein sequence ID" value="MDN5201919.1"/>
    <property type="molecule type" value="Genomic_DNA"/>
</dbReference>
<organism evidence="1 2">
    <name type="scientific">Splendidivirga corallicola</name>
    <dbReference type="NCBI Taxonomy" id="3051826"/>
    <lineage>
        <taxon>Bacteria</taxon>
        <taxon>Pseudomonadati</taxon>
        <taxon>Bacteroidota</taxon>
        <taxon>Cytophagia</taxon>
        <taxon>Cytophagales</taxon>
        <taxon>Splendidivirgaceae</taxon>
        <taxon>Splendidivirga</taxon>
    </lineage>
</organism>
<keyword evidence="2" id="KW-1185">Reference proteome</keyword>